<dbReference type="EMBL" id="JAXCLW010000014">
    <property type="protein sequence ID" value="MDY0885813.1"/>
    <property type="molecule type" value="Genomic_DNA"/>
</dbReference>
<evidence type="ECO:0000259" key="2">
    <source>
        <dbReference type="SMART" id="SM00062"/>
    </source>
</evidence>
<sequence length="287" mass="32172">MVTAPRFIPGHSALRSVRLTALLVLCLSFALPGRIEAANRVEAVDRSALRVCADPSNLPFSNEKGEGFENKIAELLAKKMQVPLRYVWYPNSVGFLRNTLRARQCDLVLGIVSGAEMVQTTNPYYRSAYVIVTRTADKLDMQSLDDPRLRNLKIGLTAGTPPADIAVRMGLIGNVIPYQLVIDTRYDAPGKQMIEDLRAKKIDVALLWGPIAGYFARDHKDELEIRQLSAPSKNIRLDFYIAMGVRPGESNWKNDINNLLRQNQDEITGILRDYNIPLIDNRGQLQP</sequence>
<gene>
    <name evidence="3" type="ORF">SMD27_23455</name>
</gene>
<protein>
    <submittedName>
        <fullName evidence="3">Substrate-binding domain-containing protein</fullName>
    </submittedName>
</protein>
<evidence type="ECO:0000256" key="1">
    <source>
        <dbReference type="ARBA" id="ARBA00022729"/>
    </source>
</evidence>
<comment type="caution">
    <text evidence="3">The sequence shown here is derived from an EMBL/GenBank/DDBJ whole genome shotgun (WGS) entry which is preliminary data.</text>
</comment>
<feature type="domain" description="Solute-binding protein family 3/N-terminal" evidence="2">
    <location>
        <begin position="48"/>
        <end position="279"/>
    </location>
</feature>
<dbReference type="SMART" id="SM00062">
    <property type="entry name" value="PBPb"/>
    <property type="match status" value="1"/>
</dbReference>
<dbReference type="Proteomes" id="UP001279642">
    <property type="component" value="Unassembled WGS sequence"/>
</dbReference>
<name>A0ABU5EL55_9PROT</name>
<evidence type="ECO:0000313" key="4">
    <source>
        <dbReference type="Proteomes" id="UP001279642"/>
    </source>
</evidence>
<proteinExistence type="predicted"/>
<dbReference type="SUPFAM" id="SSF53850">
    <property type="entry name" value="Periplasmic binding protein-like II"/>
    <property type="match status" value="1"/>
</dbReference>
<dbReference type="PANTHER" id="PTHR35936:SF17">
    <property type="entry name" value="ARGININE-BINDING EXTRACELLULAR PROTEIN ARTP"/>
    <property type="match status" value="1"/>
</dbReference>
<accession>A0ABU5EL55</accession>
<dbReference type="InterPro" id="IPR022448">
    <property type="entry name" value="Quinoprotein_dehydrogenase"/>
</dbReference>
<keyword evidence="4" id="KW-1185">Reference proteome</keyword>
<dbReference type="Pfam" id="PF00497">
    <property type="entry name" value="SBP_bac_3"/>
    <property type="match status" value="1"/>
</dbReference>
<dbReference type="Gene3D" id="3.40.190.10">
    <property type="entry name" value="Periplasmic binding protein-like II"/>
    <property type="match status" value="2"/>
</dbReference>
<dbReference type="PANTHER" id="PTHR35936">
    <property type="entry name" value="MEMBRANE-BOUND LYTIC MUREIN TRANSGLYCOSYLASE F"/>
    <property type="match status" value="1"/>
</dbReference>
<reference evidence="3 4" key="1">
    <citation type="journal article" date="2016" name="Antonie Van Leeuwenhoek">
        <title>Dongia soli sp. nov., isolated from soil from Dokdo, Korea.</title>
        <authorList>
            <person name="Kim D.U."/>
            <person name="Lee H."/>
            <person name="Kim H."/>
            <person name="Kim S.G."/>
            <person name="Ka J.O."/>
        </authorList>
    </citation>
    <scope>NUCLEOTIDE SEQUENCE [LARGE SCALE GENOMIC DNA]</scope>
    <source>
        <strain evidence="3 4">D78</strain>
    </source>
</reference>
<dbReference type="NCBIfam" id="TIGR03871">
    <property type="entry name" value="ABC_peri_MoxJ_2"/>
    <property type="match status" value="1"/>
</dbReference>
<dbReference type="InterPro" id="IPR001638">
    <property type="entry name" value="Solute-binding_3/MltF_N"/>
</dbReference>
<dbReference type="RefSeq" id="WP_320510887.1">
    <property type="nucleotide sequence ID" value="NZ_JAXCLW010000014.1"/>
</dbReference>
<evidence type="ECO:0000313" key="3">
    <source>
        <dbReference type="EMBL" id="MDY0885813.1"/>
    </source>
</evidence>
<keyword evidence="1" id="KW-0732">Signal</keyword>
<organism evidence="3 4">
    <name type="scientific">Dongia soli</name>
    <dbReference type="NCBI Taxonomy" id="600628"/>
    <lineage>
        <taxon>Bacteria</taxon>
        <taxon>Pseudomonadati</taxon>
        <taxon>Pseudomonadota</taxon>
        <taxon>Alphaproteobacteria</taxon>
        <taxon>Rhodospirillales</taxon>
        <taxon>Dongiaceae</taxon>
        <taxon>Dongia</taxon>
    </lineage>
</organism>